<dbReference type="CDD" id="cd00130">
    <property type="entry name" value="PAS"/>
    <property type="match status" value="1"/>
</dbReference>
<organism evidence="2 3">
    <name type="scientific">[Mycobacterium] vasticus</name>
    <dbReference type="NCBI Taxonomy" id="2875777"/>
    <lineage>
        <taxon>Bacteria</taxon>
        <taxon>Bacillati</taxon>
        <taxon>Actinomycetota</taxon>
        <taxon>Actinomycetes</taxon>
        <taxon>Mycobacteriales</taxon>
        <taxon>Mycobacteriaceae</taxon>
        <taxon>Mycolicibacter</taxon>
    </lineage>
</organism>
<dbReference type="InterPro" id="IPR000014">
    <property type="entry name" value="PAS"/>
</dbReference>
<dbReference type="Gene3D" id="3.30.450.20">
    <property type="entry name" value="PAS domain"/>
    <property type="match status" value="1"/>
</dbReference>
<evidence type="ECO:0000313" key="2">
    <source>
        <dbReference type="EMBL" id="MEB3067775.1"/>
    </source>
</evidence>
<protein>
    <submittedName>
        <fullName evidence="2">PAS domain-containing protein</fullName>
    </submittedName>
</protein>
<evidence type="ECO:0000313" key="3">
    <source>
        <dbReference type="Proteomes" id="UP001299283"/>
    </source>
</evidence>
<gene>
    <name evidence="2" type="ORF">K5L39_01105</name>
</gene>
<dbReference type="RefSeq" id="WP_225399341.1">
    <property type="nucleotide sequence ID" value="NZ_JAYJJQ010000001.1"/>
</dbReference>
<evidence type="ECO:0000259" key="1">
    <source>
        <dbReference type="PROSITE" id="PS50112"/>
    </source>
</evidence>
<dbReference type="Proteomes" id="UP001299283">
    <property type="component" value="Unassembled WGS sequence"/>
</dbReference>
<reference evidence="2 3" key="1">
    <citation type="submission" date="2023-12" db="EMBL/GenBank/DDBJ databases">
        <title>Description of new species of Mycobacterium terrae complex isolated from sewage at the Sao Paulo Zoological Park Foundation in Brazil.</title>
        <authorList>
            <person name="Romagnoli C.L."/>
            <person name="Conceicao E.C."/>
            <person name="Machado E."/>
            <person name="Barreto L.B.P.F."/>
            <person name="Sharma A."/>
            <person name="Silva N.M."/>
            <person name="Marques L.E."/>
            <person name="Juliana M.A."/>
            <person name="Lourenco M.C.S."/>
            <person name="Digiampietri L.A."/>
            <person name="Suffys P.N."/>
            <person name="Viana-Niero C."/>
        </authorList>
    </citation>
    <scope>NUCLEOTIDE SEQUENCE [LARGE SCALE GENOMIC DNA]</scope>
    <source>
        <strain evidence="2 3">MYC017</strain>
    </source>
</reference>
<dbReference type="NCBIfam" id="TIGR00229">
    <property type="entry name" value="sensory_box"/>
    <property type="match status" value="1"/>
</dbReference>
<sequence>MERRHNSHPGQSPVDTLQQLPALVVLERIPVPVLAIADDGTILFANSAFAEMLGHTHHEVLALEFEEVFDQLPPAEAALEIVHAFANVVVSLAHSDGSPVRALMSKSALQRDNDRVALVTFQDLTEQLWLEGR</sequence>
<dbReference type="EMBL" id="JAYJJQ010000001">
    <property type="protein sequence ID" value="MEB3067775.1"/>
    <property type="molecule type" value="Genomic_DNA"/>
</dbReference>
<dbReference type="PROSITE" id="PS50112">
    <property type="entry name" value="PAS"/>
    <property type="match status" value="1"/>
</dbReference>
<dbReference type="InterPro" id="IPR035965">
    <property type="entry name" value="PAS-like_dom_sf"/>
</dbReference>
<keyword evidence="3" id="KW-1185">Reference proteome</keyword>
<feature type="domain" description="PAS" evidence="1">
    <location>
        <begin position="25"/>
        <end position="74"/>
    </location>
</feature>
<dbReference type="SMART" id="SM00091">
    <property type="entry name" value="PAS"/>
    <property type="match status" value="1"/>
</dbReference>
<dbReference type="Pfam" id="PF13426">
    <property type="entry name" value="PAS_9"/>
    <property type="match status" value="1"/>
</dbReference>
<name>A0ABU5YS74_9MYCO</name>
<comment type="caution">
    <text evidence="2">The sequence shown here is derived from an EMBL/GenBank/DDBJ whole genome shotgun (WGS) entry which is preliminary data.</text>
</comment>
<proteinExistence type="predicted"/>
<accession>A0ABU5YS74</accession>
<dbReference type="SUPFAM" id="SSF55785">
    <property type="entry name" value="PYP-like sensor domain (PAS domain)"/>
    <property type="match status" value="1"/>
</dbReference>